<proteinExistence type="predicted"/>
<accession>A0A3D9SYN7</accession>
<evidence type="ECO:0000313" key="2">
    <source>
        <dbReference type="EMBL" id="REF00959.1"/>
    </source>
</evidence>
<dbReference type="EMBL" id="QTTT01000001">
    <property type="protein sequence ID" value="REF00959.1"/>
    <property type="molecule type" value="Genomic_DNA"/>
</dbReference>
<name>A0A3D9SYN7_9ACTN</name>
<evidence type="ECO:0000256" key="1">
    <source>
        <dbReference type="SAM" id="Phobius"/>
    </source>
</evidence>
<dbReference type="Proteomes" id="UP000256661">
    <property type="component" value="Unassembled WGS sequence"/>
</dbReference>
<keyword evidence="1" id="KW-0812">Transmembrane</keyword>
<keyword evidence="1" id="KW-0472">Membrane</keyword>
<dbReference type="AlphaFoldDB" id="A0A3D9SYN7"/>
<protein>
    <submittedName>
        <fullName evidence="2">Uncharacterized protein</fullName>
    </submittedName>
</protein>
<keyword evidence="1" id="KW-1133">Transmembrane helix</keyword>
<feature type="transmembrane region" description="Helical" evidence="1">
    <location>
        <begin position="46"/>
        <end position="64"/>
    </location>
</feature>
<organism evidence="2 3">
    <name type="scientific">Thermomonospora umbrina</name>
    <dbReference type="NCBI Taxonomy" id="111806"/>
    <lineage>
        <taxon>Bacteria</taxon>
        <taxon>Bacillati</taxon>
        <taxon>Actinomycetota</taxon>
        <taxon>Actinomycetes</taxon>
        <taxon>Streptosporangiales</taxon>
        <taxon>Thermomonosporaceae</taxon>
        <taxon>Thermomonospora</taxon>
    </lineage>
</organism>
<comment type="caution">
    <text evidence="2">The sequence shown here is derived from an EMBL/GenBank/DDBJ whole genome shotgun (WGS) entry which is preliminary data.</text>
</comment>
<evidence type="ECO:0000313" key="3">
    <source>
        <dbReference type="Proteomes" id="UP000256661"/>
    </source>
</evidence>
<gene>
    <name evidence="2" type="ORF">DFJ69_6557</name>
</gene>
<sequence>MTLTKRSETDSSTPEKPRRPWWVLLSLCILFLGTLLVLALMTHTPLILIAEALAVILFGISALIKEW</sequence>
<dbReference type="RefSeq" id="WP_147312540.1">
    <property type="nucleotide sequence ID" value="NZ_QTTT01000001.1"/>
</dbReference>
<feature type="transmembrane region" description="Helical" evidence="1">
    <location>
        <begin position="21"/>
        <end position="40"/>
    </location>
</feature>
<reference evidence="2 3" key="1">
    <citation type="submission" date="2018-08" db="EMBL/GenBank/DDBJ databases">
        <title>Sequencing the genomes of 1000 actinobacteria strains.</title>
        <authorList>
            <person name="Klenk H.-P."/>
        </authorList>
    </citation>
    <scope>NUCLEOTIDE SEQUENCE [LARGE SCALE GENOMIC DNA]</scope>
    <source>
        <strain evidence="2 3">DSM 43927</strain>
    </source>
</reference>
<keyword evidence="3" id="KW-1185">Reference proteome</keyword>